<dbReference type="AlphaFoldDB" id="A0A1M4V6U4"/>
<dbReference type="RefSeq" id="WP_072934981.1">
    <property type="nucleotide sequence ID" value="NZ_FQUG01000003.1"/>
</dbReference>
<dbReference type="Proteomes" id="UP000184404">
    <property type="component" value="Unassembled WGS sequence"/>
</dbReference>
<evidence type="ECO:0000256" key="1">
    <source>
        <dbReference type="SAM" id="MobiDB-lite"/>
    </source>
</evidence>
<gene>
    <name evidence="3" type="ORF">SAMN02745190_00902</name>
</gene>
<evidence type="ECO:0000313" key="4">
    <source>
        <dbReference type="Proteomes" id="UP000184404"/>
    </source>
</evidence>
<evidence type="ECO:0000256" key="2">
    <source>
        <dbReference type="SAM" id="Phobius"/>
    </source>
</evidence>
<dbReference type="STRING" id="1123243.SAMN02745190_00902"/>
<name>A0A1M4V6U4_9FIRM</name>
<keyword evidence="2" id="KW-0472">Membrane</keyword>
<sequence>MKSVKGVVVNLAKWSKAHASELITLIGLLICCFVLFVLMSWGVGYYSNGLYGTRFDLGSVWQGLGACATAIGSLLTLAGVNLGKQYIDSKFNSPMGEKPRREGAENDKR</sequence>
<dbReference type="EMBL" id="FQUG01000003">
    <property type="protein sequence ID" value="SHE64685.1"/>
    <property type="molecule type" value="Genomic_DNA"/>
</dbReference>
<evidence type="ECO:0000313" key="3">
    <source>
        <dbReference type="EMBL" id="SHE64685.1"/>
    </source>
</evidence>
<feature type="compositionally biased region" description="Basic and acidic residues" evidence="1">
    <location>
        <begin position="97"/>
        <end position="109"/>
    </location>
</feature>
<keyword evidence="2" id="KW-1133">Transmembrane helix</keyword>
<proteinExistence type="predicted"/>
<keyword evidence="4" id="KW-1185">Reference proteome</keyword>
<feature type="region of interest" description="Disordered" evidence="1">
    <location>
        <begin position="88"/>
        <end position="109"/>
    </location>
</feature>
<accession>A0A1M4V6U4</accession>
<organism evidence="3 4">
    <name type="scientific">Schwartzia succinivorans DSM 10502</name>
    <dbReference type="NCBI Taxonomy" id="1123243"/>
    <lineage>
        <taxon>Bacteria</taxon>
        <taxon>Bacillati</taxon>
        <taxon>Bacillota</taxon>
        <taxon>Negativicutes</taxon>
        <taxon>Selenomonadales</taxon>
        <taxon>Selenomonadaceae</taxon>
        <taxon>Schwartzia</taxon>
    </lineage>
</organism>
<feature type="transmembrane region" description="Helical" evidence="2">
    <location>
        <begin position="63"/>
        <end position="83"/>
    </location>
</feature>
<dbReference type="OrthoDB" id="1624626at2"/>
<reference evidence="3 4" key="1">
    <citation type="submission" date="2016-11" db="EMBL/GenBank/DDBJ databases">
        <authorList>
            <person name="Jaros S."/>
            <person name="Januszkiewicz K."/>
            <person name="Wedrychowicz H."/>
        </authorList>
    </citation>
    <scope>NUCLEOTIDE SEQUENCE [LARGE SCALE GENOMIC DNA]</scope>
    <source>
        <strain evidence="3 4">DSM 10502</strain>
    </source>
</reference>
<protein>
    <submittedName>
        <fullName evidence="3">Uncharacterized protein</fullName>
    </submittedName>
</protein>
<feature type="transmembrane region" description="Helical" evidence="2">
    <location>
        <begin position="22"/>
        <end position="43"/>
    </location>
</feature>
<keyword evidence="2" id="KW-0812">Transmembrane</keyword>